<evidence type="ECO:0000313" key="1">
    <source>
        <dbReference type="EMBL" id="TGY96768.1"/>
    </source>
</evidence>
<comment type="caution">
    <text evidence="1">The sequence shown here is derived from an EMBL/GenBank/DDBJ whole genome shotgun (WGS) entry which is preliminary data.</text>
</comment>
<protein>
    <submittedName>
        <fullName evidence="1">Vitamin B12 dependent methionine synthase activation subunit</fullName>
    </submittedName>
</protein>
<gene>
    <name evidence="1" type="ORF">E5329_08385</name>
</gene>
<dbReference type="Proteomes" id="UP000304953">
    <property type="component" value="Unassembled WGS sequence"/>
</dbReference>
<reference evidence="1" key="1">
    <citation type="submission" date="2019-04" db="EMBL/GenBank/DDBJ databases">
        <title>Microbes associate with the intestines of laboratory mice.</title>
        <authorList>
            <person name="Navarre W."/>
            <person name="Wong E."/>
            <person name="Huang K."/>
            <person name="Tropini C."/>
            <person name="Ng K."/>
            <person name="Yu B."/>
        </authorList>
    </citation>
    <scope>NUCLEOTIDE SEQUENCE</scope>
    <source>
        <strain evidence="1">NM01_1-7b</strain>
    </source>
</reference>
<evidence type="ECO:0000313" key="2">
    <source>
        <dbReference type="Proteomes" id="UP000304953"/>
    </source>
</evidence>
<keyword evidence="2" id="KW-1185">Reference proteome</keyword>
<sequence length="253" mass="28604">MKMKTEQEKEMAFIMKADRKETLRYLGYRGQDIDSQTERLLEEVFSELERDSSPKSIYQRYRCQATEDAVILKPLLEEISGSSSAVLQSDGSSQWEVILKSKNLAKNLRGCEQAVLLAATIGRAADMMIKKYSVSNLAKAAVVQAAGAAYIESYVDEIEDKVREKANRQGLYLRPRFSPGYGDFSIDYQKDFFELLECRRIGITLTEGNLMMPSKSVTAVIGLTSGKQESCWKRSCSQCEKTDCEFRKEESGE</sequence>
<proteinExistence type="predicted"/>
<name>A0AC61RYK4_9FIRM</name>
<accession>A0AC61RYK4</accession>
<dbReference type="EMBL" id="SRYA01000013">
    <property type="protein sequence ID" value="TGY96768.1"/>
    <property type="molecule type" value="Genomic_DNA"/>
</dbReference>
<organism evidence="1 2">
    <name type="scientific">Petralouisia muris</name>
    <dbReference type="NCBI Taxonomy" id="3032872"/>
    <lineage>
        <taxon>Bacteria</taxon>
        <taxon>Bacillati</taxon>
        <taxon>Bacillota</taxon>
        <taxon>Clostridia</taxon>
        <taxon>Lachnospirales</taxon>
        <taxon>Lachnospiraceae</taxon>
        <taxon>Petralouisia</taxon>
    </lineage>
</organism>